<proteinExistence type="predicted"/>
<evidence type="ECO:0008006" key="3">
    <source>
        <dbReference type="Google" id="ProtNLM"/>
    </source>
</evidence>
<name>A0A1H0W3F8_9CLOT</name>
<organism evidence="1 2">
    <name type="scientific">Clostridium gasigenes</name>
    <dbReference type="NCBI Taxonomy" id="94869"/>
    <lineage>
        <taxon>Bacteria</taxon>
        <taxon>Bacillati</taxon>
        <taxon>Bacillota</taxon>
        <taxon>Clostridia</taxon>
        <taxon>Eubacteriales</taxon>
        <taxon>Clostridiaceae</taxon>
        <taxon>Clostridium</taxon>
    </lineage>
</organism>
<dbReference type="InterPro" id="IPR018247">
    <property type="entry name" value="EF_Hand_1_Ca_BS"/>
</dbReference>
<dbReference type="RefSeq" id="WP_242874032.1">
    <property type="nucleotide sequence ID" value="NZ_FNJM01000029.1"/>
</dbReference>
<dbReference type="InterPro" id="IPR036439">
    <property type="entry name" value="Dockerin_dom_sf"/>
</dbReference>
<dbReference type="GO" id="GO:0000272">
    <property type="term" value="P:polysaccharide catabolic process"/>
    <property type="evidence" value="ECO:0007669"/>
    <property type="project" value="InterPro"/>
</dbReference>
<sequence length="277" mass="30676">LDDEQNNGIRIYNINENPDADIKEDLSAGNFIVINKESSVKPIDGITVVTKNENWTNKYINGDLYIGPQAVLTVNGNVTVSGSVYVLGSLKSYGGLNIKGTLNGTNMSWGGNPTLYNGTIVISGSNSIVSSIMTDSPVKEIPIRIDNETLVAKNGKLNIKGATINVVDMYIEGQKVVLDYNGCFDLKDIFIGSKEKIKVEFKTIFGNTIVREFNISDYVKEDINKDGEIDILDLSQIALKYNETSYLGSENRRYDMNDDEIIDIYDLVICSIKTSRR</sequence>
<dbReference type="GO" id="GO:0004553">
    <property type="term" value="F:hydrolase activity, hydrolyzing O-glycosyl compounds"/>
    <property type="evidence" value="ECO:0007669"/>
    <property type="project" value="InterPro"/>
</dbReference>
<dbReference type="Proteomes" id="UP000198597">
    <property type="component" value="Unassembled WGS sequence"/>
</dbReference>
<dbReference type="InterPro" id="IPR002105">
    <property type="entry name" value="Dockerin_1_rpt"/>
</dbReference>
<keyword evidence="2" id="KW-1185">Reference proteome</keyword>
<feature type="non-terminal residue" evidence="1">
    <location>
        <position position="1"/>
    </location>
</feature>
<dbReference type="Pfam" id="PF00404">
    <property type="entry name" value="Dockerin_1"/>
    <property type="match status" value="1"/>
</dbReference>
<dbReference type="SUPFAM" id="SSF63446">
    <property type="entry name" value="Type I dockerin domain"/>
    <property type="match status" value="1"/>
</dbReference>
<dbReference type="PROSITE" id="PS00018">
    <property type="entry name" value="EF_HAND_1"/>
    <property type="match status" value="1"/>
</dbReference>
<dbReference type="AlphaFoldDB" id="A0A1H0W3F8"/>
<accession>A0A1H0W3F8</accession>
<evidence type="ECO:0000313" key="1">
    <source>
        <dbReference type="EMBL" id="SDP85021.1"/>
    </source>
</evidence>
<gene>
    <name evidence="1" type="ORF">SAMN04488529_1292</name>
</gene>
<dbReference type="Gene3D" id="1.10.1330.10">
    <property type="entry name" value="Dockerin domain"/>
    <property type="match status" value="1"/>
</dbReference>
<reference evidence="1 2" key="1">
    <citation type="submission" date="2016-10" db="EMBL/GenBank/DDBJ databases">
        <authorList>
            <person name="de Groot N.N."/>
        </authorList>
    </citation>
    <scope>NUCLEOTIDE SEQUENCE [LARGE SCALE GENOMIC DNA]</scope>
    <source>
        <strain evidence="1 2">DSM 12272</strain>
    </source>
</reference>
<dbReference type="EMBL" id="FNJM01000029">
    <property type="protein sequence ID" value="SDP85021.1"/>
    <property type="molecule type" value="Genomic_DNA"/>
</dbReference>
<protein>
    <recommendedName>
        <fullName evidence="3">Dockerin domain-containing protein</fullName>
    </recommendedName>
</protein>
<evidence type="ECO:0000313" key="2">
    <source>
        <dbReference type="Proteomes" id="UP000198597"/>
    </source>
</evidence>